<sequence length="330" mass="37268">MNNFTFSSSFLVQFYDLLHPGMLQIYANQCNSNRELMEIRQNITKGVIYVLIGSTYELLYLLCMLAMCQRKFLGIICYRILFVIGCFDMLGLISNSLLPGYFLITGQSFCRSPLLNLSLGATSFPSWAVYSGLSISLAINRYVDFASPNKQKMLFGGKKVILWTGVPIVYGLLLYLKVPSAIYHAPTASYYFGVDPAKAQAPFIYPINNVFVAALVLFLNISMVKSMLNKNIVTITKSQRIITMQCLGISMSVLVTGWLYVIMQFIPMPIFMITVANLCWQFSNGSMAIFYLTVNKTMRKEVLKLLRVPRMRNKIYSTSDPGFVANSIHN</sequence>
<keyword evidence="1" id="KW-0472">Membrane</keyword>
<feature type="transmembrane region" description="Helical" evidence="1">
    <location>
        <begin position="269"/>
        <end position="294"/>
    </location>
</feature>
<feature type="transmembrane region" description="Helical" evidence="1">
    <location>
        <begin position="203"/>
        <end position="221"/>
    </location>
</feature>
<dbReference type="SUPFAM" id="SSF81321">
    <property type="entry name" value="Family A G protein-coupled receptor-like"/>
    <property type="match status" value="1"/>
</dbReference>
<feature type="transmembrane region" description="Helical" evidence="1">
    <location>
        <begin position="160"/>
        <end position="183"/>
    </location>
</feature>
<dbReference type="Pfam" id="PF10321">
    <property type="entry name" value="7TM_GPCR_Srt"/>
    <property type="match status" value="1"/>
</dbReference>
<dbReference type="WBParaSite" id="MBELARI_LOCUS17054">
    <property type="protein sequence ID" value="MBELARI_LOCUS17054"/>
    <property type="gene ID" value="MBELARI_LOCUS17054"/>
</dbReference>
<proteinExistence type="predicted"/>
<reference evidence="3" key="1">
    <citation type="submission" date="2024-02" db="UniProtKB">
        <authorList>
            <consortium name="WormBaseParasite"/>
        </authorList>
    </citation>
    <scope>IDENTIFICATION</scope>
</reference>
<organism evidence="2 3">
    <name type="scientific">Mesorhabditis belari</name>
    <dbReference type="NCBI Taxonomy" id="2138241"/>
    <lineage>
        <taxon>Eukaryota</taxon>
        <taxon>Metazoa</taxon>
        <taxon>Ecdysozoa</taxon>
        <taxon>Nematoda</taxon>
        <taxon>Chromadorea</taxon>
        <taxon>Rhabditida</taxon>
        <taxon>Rhabditina</taxon>
        <taxon>Rhabditomorpha</taxon>
        <taxon>Rhabditoidea</taxon>
        <taxon>Rhabditidae</taxon>
        <taxon>Mesorhabditinae</taxon>
        <taxon>Mesorhabditis</taxon>
    </lineage>
</organism>
<feature type="transmembrane region" description="Helical" evidence="1">
    <location>
        <begin position="242"/>
        <end position="263"/>
    </location>
</feature>
<dbReference type="InterPro" id="IPR019425">
    <property type="entry name" value="7TM_GPCR_serpentine_rcpt_Srt"/>
</dbReference>
<evidence type="ECO:0000313" key="3">
    <source>
        <dbReference type="WBParaSite" id="MBELARI_LOCUS17054"/>
    </source>
</evidence>
<dbReference type="AlphaFoldDB" id="A0AAF3J598"/>
<keyword evidence="1" id="KW-0812">Transmembrane</keyword>
<protein>
    <submittedName>
        <fullName evidence="3">Uncharacterized protein</fullName>
    </submittedName>
</protein>
<evidence type="ECO:0000313" key="2">
    <source>
        <dbReference type="Proteomes" id="UP000887575"/>
    </source>
</evidence>
<dbReference type="Proteomes" id="UP000887575">
    <property type="component" value="Unassembled WGS sequence"/>
</dbReference>
<feature type="transmembrane region" description="Helical" evidence="1">
    <location>
        <begin position="114"/>
        <end position="139"/>
    </location>
</feature>
<accession>A0AAF3J598</accession>
<dbReference type="PANTHER" id="PTHR23021">
    <property type="entry name" value="SERPENTINE RECEPTOR, CLASS T"/>
    <property type="match status" value="1"/>
</dbReference>
<evidence type="ECO:0000256" key="1">
    <source>
        <dbReference type="SAM" id="Phobius"/>
    </source>
</evidence>
<keyword evidence="1" id="KW-1133">Transmembrane helix</keyword>
<feature type="transmembrane region" description="Helical" evidence="1">
    <location>
        <begin position="80"/>
        <end position="102"/>
    </location>
</feature>
<feature type="transmembrane region" description="Helical" evidence="1">
    <location>
        <begin position="46"/>
        <end position="68"/>
    </location>
</feature>
<name>A0AAF3J598_9BILA</name>
<keyword evidence="2" id="KW-1185">Reference proteome</keyword>